<evidence type="ECO:0000313" key="1">
    <source>
        <dbReference type="EMBL" id="OEH97253.1"/>
    </source>
</evidence>
<gene>
    <name evidence="1" type="ORF">BH006_20745</name>
</gene>
<accession>A0A3F3IPG1</accession>
<reference evidence="1" key="1">
    <citation type="submission" date="2016-09" db="EMBL/GenBank/DDBJ databases">
        <title>Whole Genome Sequencing of Salmonella enterica subsp. enterica serovar Nottingham.</title>
        <authorList>
            <person name="Zheng J."/>
            <person name="Wang H."/>
        </authorList>
    </citation>
    <scope>NUCLEOTIDE SEQUENCE [LARGE SCALE GENOMIC DNA]</scope>
    <source>
        <strain evidence="1">CFSAN055411</strain>
    </source>
</reference>
<evidence type="ECO:0008006" key="2">
    <source>
        <dbReference type="Google" id="ProtNLM"/>
    </source>
</evidence>
<protein>
    <recommendedName>
        <fullName evidence="2">Phage tail protein</fullName>
    </recommendedName>
</protein>
<proteinExistence type="predicted"/>
<sequence length="155" mass="16764">MIVGMYGSMPFVASSMVVNTFANFKRTSKRRLARHEVIGLKPVLEDIGPDLDEVSFTMRLDTTLGVVPLAALSLLRFMHNAQEVNPVVIGIQYFGNFVISDIDEGWTYLGPTGNPRVINVGIKLLESGQASLAEALVDIAGDVESKTKGALGKLL</sequence>
<organism evidence="1">
    <name type="scientific">Salmonella enterica</name>
    <name type="common">Salmonella choleraesuis</name>
    <dbReference type="NCBI Taxonomy" id="28901"/>
    <lineage>
        <taxon>Bacteria</taxon>
        <taxon>Pseudomonadati</taxon>
        <taxon>Pseudomonadota</taxon>
        <taxon>Gammaproteobacteria</taxon>
        <taxon>Enterobacterales</taxon>
        <taxon>Enterobacteriaceae</taxon>
        <taxon>Salmonella</taxon>
    </lineage>
</organism>
<dbReference type="InterPro" id="IPR009734">
    <property type="entry name" value="Myoviridae_GpU"/>
</dbReference>
<dbReference type="Pfam" id="PF06995">
    <property type="entry name" value="Phage_P2_GpU"/>
    <property type="match status" value="1"/>
</dbReference>
<dbReference type="RefSeq" id="WP_024145350.1">
    <property type="nucleotide sequence ID" value="NZ_BCOJ01000142.1"/>
</dbReference>
<dbReference type="AlphaFoldDB" id="A0A3F3IPG1"/>
<comment type="caution">
    <text evidence="1">The sequence shown here is derived from an EMBL/GenBank/DDBJ whole genome shotgun (WGS) entry which is preliminary data.</text>
</comment>
<name>A0A3F3IPG1_SALER</name>
<dbReference type="Proteomes" id="UP000852880">
    <property type="component" value="Unassembled WGS sequence"/>
</dbReference>
<dbReference type="EMBL" id="MJEL01000014">
    <property type="protein sequence ID" value="OEH97253.1"/>
    <property type="molecule type" value="Genomic_DNA"/>
</dbReference>